<keyword evidence="4 6" id="KW-1133">Transmembrane helix</keyword>
<accession>A0A9X3NPC5</accession>
<reference evidence="8" key="1">
    <citation type="submission" date="2021-10" db="EMBL/GenBank/DDBJ databases">
        <title>Streptomonospora sp. nov., isolated from mangrove soil.</title>
        <authorList>
            <person name="Chen X."/>
            <person name="Ge X."/>
            <person name="Liu W."/>
        </authorList>
    </citation>
    <scope>NUCLEOTIDE SEQUENCE</scope>
    <source>
        <strain evidence="8">S1-112</strain>
    </source>
</reference>
<dbReference type="PROSITE" id="PS50895">
    <property type="entry name" value="SURF1"/>
    <property type="match status" value="1"/>
</dbReference>
<comment type="caution">
    <text evidence="8">The sequence shown here is derived from an EMBL/GenBank/DDBJ whole genome shotgun (WGS) entry which is preliminary data.</text>
</comment>
<protein>
    <recommendedName>
        <fullName evidence="6">SURF1-like protein</fullName>
    </recommendedName>
</protein>
<feature type="compositionally biased region" description="Gly residues" evidence="7">
    <location>
        <begin position="255"/>
        <end position="267"/>
    </location>
</feature>
<keyword evidence="9" id="KW-1185">Reference proteome</keyword>
<feature type="compositionally biased region" description="Low complexity" evidence="7">
    <location>
        <begin position="276"/>
        <end position="298"/>
    </location>
</feature>
<keyword evidence="5 6" id="KW-0472">Membrane</keyword>
<feature type="transmembrane region" description="Helical" evidence="6">
    <location>
        <begin position="225"/>
        <end position="243"/>
    </location>
</feature>
<dbReference type="GO" id="GO:0005886">
    <property type="term" value="C:plasma membrane"/>
    <property type="evidence" value="ECO:0007669"/>
    <property type="project" value="UniProtKB-SubCell"/>
</dbReference>
<dbReference type="EMBL" id="JAJAQC010000027">
    <property type="protein sequence ID" value="MDA0565893.1"/>
    <property type="molecule type" value="Genomic_DNA"/>
</dbReference>
<evidence type="ECO:0000256" key="3">
    <source>
        <dbReference type="ARBA" id="ARBA00022692"/>
    </source>
</evidence>
<proteinExistence type="inferred from homology"/>
<dbReference type="InterPro" id="IPR002994">
    <property type="entry name" value="Surf1/Shy1"/>
</dbReference>
<comment type="similarity">
    <text evidence="2 6">Belongs to the SURF1 family.</text>
</comment>
<dbReference type="RefSeq" id="WP_270073153.1">
    <property type="nucleotide sequence ID" value="NZ_JAJAQC010000027.1"/>
</dbReference>
<dbReference type="PANTHER" id="PTHR23427">
    <property type="entry name" value="SURFEIT LOCUS PROTEIN"/>
    <property type="match status" value="1"/>
</dbReference>
<evidence type="ECO:0000256" key="2">
    <source>
        <dbReference type="ARBA" id="ARBA00007165"/>
    </source>
</evidence>
<comment type="caution">
    <text evidence="6">Lacks conserved residue(s) required for the propagation of feature annotation.</text>
</comment>
<keyword evidence="3 6" id="KW-0812">Transmembrane</keyword>
<dbReference type="InterPro" id="IPR045214">
    <property type="entry name" value="Surf1/Surf4"/>
</dbReference>
<evidence type="ECO:0000256" key="1">
    <source>
        <dbReference type="ARBA" id="ARBA00004370"/>
    </source>
</evidence>
<dbReference type="Proteomes" id="UP001140076">
    <property type="component" value="Unassembled WGS sequence"/>
</dbReference>
<evidence type="ECO:0000313" key="8">
    <source>
        <dbReference type="EMBL" id="MDA0565893.1"/>
    </source>
</evidence>
<evidence type="ECO:0000256" key="5">
    <source>
        <dbReference type="ARBA" id="ARBA00023136"/>
    </source>
</evidence>
<comment type="subcellular location">
    <subcellularLocation>
        <location evidence="6">Cell membrane</location>
        <topology evidence="6">Multi-pass membrane protein</topology>
    </subcellularLocation>
    <subcellularLocation>
        <location evidence="1">Membrane</location>
    </subcellularLocation>
</comment>
<dbReference type="Pfam" id="PF02104">
    <property type="entry name" value="SURF1"/>
    <property type="match status" value="1"/>
</dbReference>
<dbReference type="PANTHER" id="PTHR23427:SF2">
    <property type="entry name" value="SURFEIT LOCUS PROTEIN 1"/>
    <property type="match status" value="1"/>
</dbReference>
<dbReference type="CDD" id="cd06662">
    <property type="entry name" value="SURF1"/>
    <property type="match status" value="1"/>
</dbReference>
<keyword evidence="6" id="KW-1003">Cell membrane</keyword>
<evidence type="ECO:0000256" key="4">
    <source>
        <dbReference type="ARBA" id="ARBA00022989"/>
    </source>
</evidence>
<evidence type="ECO:0000256" key="6">
    <source>
        <dbReference type="RuleBase" id="RU363076"/>
    </source>
</evidence>
<gene>
    <name evidence="8" type="ORF">LG943_16460</name>
</gene>
<sequence>MRSVLVTPRWIGLHVLAVLAVVVCLGAGYWQFVRAQEPERDAVTNPVEELAAARPVGEVLRPGEYMPEAEGNQAVTATGVYDADARLLAPALSPEGDRGYYVIAPLVTADDTALTVSLGWIPESAADSLDRLPAPPEGEVTVTGWLMPPDKAEDGYVPMETPEGYAARIAPSVLVNEWPYRLYEGYVIRGAQEPADTPGTARLREIPPPEPPQGIVWNWRNVSYAAQWVVFGGAVVVFWISLMRRELQDARDRAAGGGPGGGAGPGDGDGDGDGGDPPSSGTGPDDADAVGAAGPQDASVARTS</sequence>
<feature type="region of interest" description="Disordered" evidence="7">
    <location>
        <begin position="251"/>
        <end position="304"/>
    </location>
</feature>
<evidence type="ECO:0000256" key="7">
    <source>
        <dbReference type="SAM" id="MobiDB-lite"/>
    </source>
</evidence>
<evidence type="ECO:0000313" key="9">
    <source>
        <dbReference type="Proteomes" id="UP001140076"/>
    </source>
</evidence>
<organism evidence="8 9">
    <name type="scientific">Streptomonospora mangrovi</name>
    <dbReference type="NCBI Taxonomy" id="2883123"/>
    <lineage>
        <taxon>Bacteria</taxon>
        <taxon>Bacillati</taxon>
        <taxon>Actinomycetota</taxon>
        <taxon>Actinomycetes</taxon>
        <taxon>Streptosporangiales</taxon>
        <taxon>Nocardiopsidaceae</taxon>
        <taxon>Streptomonospora</taxon>
    </lineage>
</organism>
<dbReference type="AlphaFoldDB" id="A0A9X3NPC5"/>
<name>A0A9X3NPC5_9ACTN</name>